<dbReference type="Proteomes" id="UP000823933">
    <property type="component" value="Unassembled WGS sequence"/>
</dbReference>
<reference evidence="1" key="1">
    <citation type="journal article" date="2021" name="PeerJ">
        <title>Extensive microbial diversity within the chicken gut microbiome revealed by metagenomics and culture.</title>
        <authorList>
            <person name="Gilroy R."/>
            <person name="Ravi A."/>
            <person name="Getino M."/>
            <person name="Pursley I."/>
            <person name="Horton D.L."/>
            <person name="Alikhan N.F."/>
            <person name="Baker D."/>
            <person name="Gharbi K."/>
            <person name="Hall N."/>
            <person name="Watson M."/>
            <person name="Adriaenssens E.M."/>
            <person name="Foster-Nyarko E."/>
            <person name="Jarju S."/>
            <person name="Secka A."/>
            <person name="Antonio M."/>
            <person name="Oren A."/>
            <person name="Chaudhuri R.R."/>
            <person name="La Ragione R."/>
            <person name="Hildebrand F."/>
            <person name="Pallen M.J."/>
        </authorList>
    </citation>
    <scope>NUCLEOTIDE SEQUENCE</scope>
    <source>
        <strain evidence="1">ChiHcolR34-3080</strain>
    </source>
</reference>
<evidence type="ECO:0000313" key="2">
    <source>
        <dbReference type="Proteomes" id="UP000823933"/>
    </source>
</evidence>
<evidence type="ECO:0000313" key="1">
    <source>
        <dbReference type="EMBL" id="HIW09734.1"/>
    </source>
</evidence>
<gene>
    <name evidence="1" type="ORF">H9890_10090</name>
</gene>
<dbReference type="AlphaFoldDB" id="A0A9D1QBT7"/>
<protein>
    <submittedName>
        <fullName evidence="1">Uncharacterized protein</fullName>
    </submittedName>
</protein>
<dbReference type="EMBL" id="DXHQ01000118">
    <property type="protein sequence ID" value="HIW09734.1"/>
    <property type="molecule type" value="Genomic_DNA"/>
</dbReference>
<comment type="caution">
    <text evidence="1">The sequence shown here is derived from an EMBL/GenBank/DDBJ whole genome shotgun (WGS) entry which is preliminary data.</text>
</comment>
<name>A0A9D1QBT7_9FIRM</name>
<accession>A0A9D1QBT7</accession>
<organism evidence="1 2">
    <name type="scientific">Candidatus Faecalibacterium intestinigallinarum</name>
    <dbReference type="NCBI Taxonomy" id="2838581"/>
    <lineage>
        <taxon>Bacteria</taxon>
        <taxon>Bacillati</taxon>
        <taxon>Bacillota</taxon>
        <taxon>Clostridia</taxon>
        <taxon>Eubacteriales</taxon>
        <taxon>Oscillospiraceae</taxon>
        <taxon>Faecalibacterium</taxon>
    </lineage>
</organism>
<reference evidence="1" key="2">
    <citation type="submission" date="2021-04" db="EMBL/GenBank/DDBJ databases">
        <authorList>
            <person name="Gilroy R."/>
        </authorList>
    </citation>
    <scope>NUCLEOTIDE SEQUENCE</scope>
    <source>
        <strain evidence="1">ChiHcolR34-3080</strain>
    </source>
</reference>
<sequence length="67" mass="7255">MEELKAIMETFAVSGWELIAAPARAWLEGCADRDALVAAIRQADRECGSCGCELDPLYKKALALLEA</sequence>
<proteinExistence type="predicted"/>